<keyword evidence="6" id="KW-0862">Zinc</keyword>
<dbReference type="AlphaFoldDB" id="A0A9P8I633"/>
<keyword evidence="18" id="KW-1185">Reference proteome</keyword>
<keyword evidence="8 14" id="KW-0811">Translocation</keyword>
<dbReference type="GO" id="GO:0015031">
    <property type="term" value="P:protein transport"/>
    <property type="evidence" value="ECO:0007669"/>
    <property type="project" value="UniProtKB-KW"/>
</dbReference>
<organism evidence="17 18">
    <name type="scientific">Glutinoglossum americanum</name>
    <dbReference type="NCBI Taxonomy" id="1670608"/>
    <lineage>
        <taxon>Eukaryota</taxon>
        <taxon>Fungi</taxon>
        <taxon>Dikarya</taxon>
        <taxon>Ascomycota</taxon>
        <taxon>Pezizomycotina</taxon>
        <taxon>Geoglossomycetes</taxon>
        <taxon>Geoglossales</taxon>
        <taxon>Geoglossaceae</taxon>
        <taxon>Glutinoglossum</taxon>
    </lineage>
</organism>
<evidence type="ECO:0000256" key="5">
    <source>
        <dbReference type="ARBA" id="ARBA00022792"/>
    </source>
</evidence>
<proteinExistence type="inferred from homology"/>
<dbReference type="GO" id="GO:0045039">
    <property type="term" value="P:protein insertion into mitochondrial inner membrane"/>
    <property type="evidence" value="ECO:0007669"/>
    <property type="project" value="UniProtKB-ARBA"/>
</dbReference>
<dbReference type="SUPFAM" id="SSF144122">
    <property type="entry name" value="Tim10-like"/>
    <property type="match status" value="1"/>
</dbReference>
<keyword evidence="10 14" id="KW-1015">Disulfide bond</keyword>
<accession>A0A9P8I633</accession>
<comment type="function">
    <text evidence="12">Mitochondrial intermembrane chaperone that participates in the import and insertion of some multi-pass transmembrane proteins into the mitochondrial inner membrane. Also required for the transfer of beta-barrel precursors from the TOM complex to the sorting and assembly machinery (SAM complex) of the outer membrane. Acts as a chaperone-like protein that protects the hydrophobic precursors from aggregation and guide them through the mitochondrial intermembrane space. The TIM8-TIM13 complex is non essential and only mediates the import of few proteins, while the predominant TIM9-TIM10 70 kDa complex is crucial and mediates the import of much more proteins.</text>
</comment>
<comment type="domain">
    <text evidence="14">The twin CX3C motif contains 4 conserved Cys residues that form 2 disulfide bonds in the mitochondrial intermembrane space.</text>
</comment>
<dbReference type="GO" id="GO:0046872">
    <property type="term" value="F:metal ion binding"/>
    <property type="evidence" value="ECO:0007669"/>
    <property type="project" value="UniProtKB-KW"/>
</dbReference>
<evidence type="ECO:0000256" key="7">
    <source>
        <dbReference type="ARBA" id="ARBA00022927"/>
    </source>
</evidence>
<evidence type="ECO:0000256" key="2">
    <source>
        <dbReference type="ARBA" id="ARBA00006720"/>
    </source>
</evidence>
<keyword evidence="4" id="KW-0479">Metal-binding</keyword>
<evidence type="ECO:0000256" key="10">
    <source>
        <dbReference type="ARBA" id="ARBA00023157"/>
    </source>
</evidence>
<reference evidence="17" key="1">
    <citation type="submission" date="2021-03" db="EMBL/GenBank/DDBJ databases">
        <title>Comparative genomics and phylogenomic investigation of the class Geoglossomycetes provide insights into ecological specialization and systematics.</title>
        <authorList>
            <person name="Melie T."/>
            <person name="Pirro S."/>
            <person name="Miller A.N."/>
            <person name="Quandt A."/>
        </authorList>
    </citation>
    <scope>NUCLEOTIDE SEQUENCE</scope>
    <source>
        <strain evidence="17">GBOQ0MN5Z8</strain>
    </source>
</reference>
<keyword evidence="7 14" id="KW-0653">Protein transport</keyword>
<evidence type="ECO:0000313" key="17">
    <source>
        <dbReference type="EMBL" id="KAH0538283.1"/>
    </source>
</evidence>
<dbReference type="InterPro" id="IPR035427">
    <property type="entry name" value="Tim10-like_dom_sf"/>
</dbReference>
<dbReference type="Gene3D" id="1.10.287.810">
    <property type="entry name" value="Mitochondrial import inner membrane translocase subunit tim13 like domains"/>
    <property type="match status" value="1"/>
</dbReference>
<comment type="caution">
    <text evidence="17">The sequence shown here is derived from an EMBL/GenBank/DDBJ whole genome shotgun (WGS) entry which is preliminary data.</text>
</comment>
<dbReference type="InterPro" id="IPR004217">
    <property type="entry name" value="Tim10-like"/>
</dbReference>
<dbReference type="Proteomes" id="UP000698800">
    <property type="component" value="Unassembled WGS sequence"/>
</dbReference>
<evidence type="ECO:0000256" key="9">
    <source>
        <dbReference type="ARBA" id="ARBA00023128"/>
    </source>
</evidence>
<name>A0A9P8I633_9PEZI</name>
<feature type="region of interest" description="Disordered" evidence="15">
    <location>
        <begin position="1"/>
        <end position="21"/>
    </location>
</feature>
<dbReference type="EMBL" id="JAGHQL010000115">
    <property type="protein sequence ID" value="KAH0538283.1"/>
    <property type="molecule type" value="Genomic_DNA"/>
</dbReference>
<comment type="subunit">
    <text evidence="13">Heterohexamer; composed of 3 copies of TIM8 and 3 copies of TIM13, named soluble 70 kDa complex. Associates with the TIM22 complex, whose core is composed of TIM22 and TIM54. Interacts with the transmembrane regions of multi-pass transmembrane proteins in transit.</text>
</comment>
<protein>
    <recommendedName>
        <fullName evidence="14">Mitochondrial import inner membrane translocase subunit</fullName>
    </recommendedName>
</protein>
<feature type="domain" description="Tim10-like" evidence="16">
    <location>
        <begin position="24"/>
        <end position="84"/>
    </location>
</feature>
<dbReference type="Pfam" id="PF02953">
    <property type="entry name" value="zf-Tim10_DDP"/>
    <property type="match status" value="1"/>
</dbReference>
<evidence type="ECO:0000256" key="15">
    <source>
        <dbReference type="SAM" id="MobiDB-lite"/>
    </source>
</evidence>
<keyword evidence="11 14" id="KW-0143">Chaperone</keyword>
<dbReference type="FunFam" id="1.10.287.810:FF:000001">
    <property type="entry name" value="mitochondrial import inner membrane translocase subunit TIM13"/>
    <property type="match status" value="1"/>
</dbReference>
<keyword evidence="5 14" id="KW-0472">Membrane</keyword>
<evidence type="ECO:0000256" key="6">
    <source>
        <dbReference type="ARBA" id="ARBA00022833"/>
    </source>
</evidence>
<evidence type="ECO:0000256" key="12">
    <source>
        <dbReference type="ARBA" id="ARBA00025151"/>
    </source>
</evidence>
<dbReference type="GO" id="GO:0042719">
    <property type="term" value="C:mitochondrial intermembrane space chaperone complex"/>
    <property type="evidence" value="ECO:0007669"/>
    <property type="project" value="UniProtKB-ARBA"/>
</dbReference>
<keyword evidence="3 14" id="KW-0813">Transport</keyword>
<gene>
    <name evidence="17" type="ORF">FGG08_005103</name>
</gene>
<evidence type="ECO:0000313" key="18">
    <source>
        <dbReference type="Proteomes" id="UP000698800"/>
    </source>
</evidence>
<keyword evidence="5 14" id="KW-0999">Mitochondrion inner membrane</keyword>
<evidence type="ECO:0000256" key="3">
    <source>
        <dbReference type="ARBA" id="ARBA00022448"/>
    </source>
</evidence>
<sequence length="99" mass="11069">MGSLSNPFATSTSQSDLKSTLMDQARQEAAIQNARQLIERLNEHCFEKCIPTPGSNLSKSEQTCFTNCMEKYMAAWNTVSRQYIGRIQQEQQGGNAGDF</sequence>
<evidence type="ECO:0000256" key="13">
    <source>
        <dbReference type="ARBA" id="ARBA00025862"/>
    </source>
</evidence>
<evidence type="ECO:0000256" key="1">
    <source>
        <dbReference type="ARBA" id="ARBA00004137"/>
    </source>
</evidence>
<dbReference type="GO" id="GO:0005743">
    <property type="term" value="C:mitochondrial inner membrane"/>
    <property type="evidence" value="ECO:0007669"/>
    <property type="project" value="UniProtKB-SubCell"/>
</dbReference>
<comment type="similarity">
    <text evidence="2 14">Belongs to the small Tim family.</text>
</comment>
<keyword evidence="9 14" id="KW-0496">Mitochondrion</keyword>
<evidence type="ECO:0000256" key="14">
    <source>
        <dbReference type="RuleBase" id="RU367043"/>
    </source>
</evidence>
<evidence type="ECO:0000256" key="8">
    <source>
        <dbReference type="ARBA" id="ARBA00023010"/>
    </source>
</evidence>
<evidence type="ECO:0000256" key="11">
    <source>
        <dbReference type="ARBA" id="ARBA00023186"/>
    </source>
</evidence>
<evidence type="ECO:0000256" key="4">
    <source>
        <dbReference type="ARBA" id="ARBA00022723"/>
    </source>
</evidence>
<evidence type="ECO:0000259" key="16">
    <source>
        <dbReference type="Pfam" id="PF02953"/>
    </source>
</evidence>
<dbReference type="OrthoDB" id="7813104at2759"/>
<comment type="subcellular location">
    <subcellularLocation>
        <location evidence="1 14">Mitochondrion inner membrane</location>
        <topology evidence="1 14">Peripheral membrane protein</topology>
        <orientation evidence="1 14">Intermembrane side</orientation>
    </subcellularLocation>
</comment>